<evidence type="ECO:0000313" key="3">
    <source>
        <dbReference type="Proteomes" id="UP000587508"/>
    </source>
</evidence>
<protein>
    <submittedName>
        <fullName evidence="2">Uncharacterized protein</fullName>
    </submittedName>
</protein>
<reference evidence="2 3" key="1">
    <citation type="submission" date="2020-07" db="EMBL/GenBank/DDBJ databases">
        <authorList>
            <person name="Pothier F. J."/>
        </authorList>
    </citation>
    <scope>NUCLEOTIDE SEQUENCE [LARGE SCALE GENOMIC DNA]</scope>
    <source>
        <strain evidence="2 3">CFBP 7900</strain>
    </source>
</reference>
<feature type="compositionally biased region" description="Polar residues" evidence="1">
    <location>
        <begin position="1"/>
        <end position="21"/>
    </location>
</feature>
<feature type="region of interest" description="Disordered" evidence="1">
    <location>
        <begin position="1"/>
        <end position="31"/>
    </location>
</feature>
<dbReference type="EMBL" id="CAJDKC010000003">
    <property type="protein sequence ID" value="CAD0308030.1"/>
    <property type="molecule type" value="Genomic_DNA"/>
</dbReference>
<dbReference type="Proteomes" id="UP000587508">
    <property type="component" value="Unassembled WGS sequence"/>
</dbReference>
<gene>
    <name evidence="2" type="ORF">CFBP7900_06070</name>
</gene>
<dbReference type="AlphaFoldDB" id="A0A6V7C0H1"/>
<evidence type="ECO:0000256" key="1">
    <source>
        <dbReference type="SAM" id="MobiDB-lite"/>
    </source>
</evidence>
<proteinExistence type="predicted"/>
<organism evidence="2 3">
    <name type="scientific">Xanthomonas hortorum pv. carotae</name>
    <dbReference type="NCBI Taxonomy" id="487904"/>
    <lineage>
        <taxon>Bacteria</taxon>
        <taxon>Pseudomonadati</taxon>
        <taxon>Pseudomonadota</taxon>
        <taxon>Gammaproteobacteria</taxon>
        <taxon>Lysobacterales</taxon>
        <taxon>Lysobacteraceae</taxon>
        <taxon>Xanthomonas</taxon>
    </lineage>
</organism>
<feature type="region of interest" description="Disordered" evidence="1">
    <location>
        <begin position="127"/>
        <end position="217"/>
    </location>
</feature>
<evidence type="ECO:0000313" key="2">
    <source>
        <dbReference type="EMBL" id="CAD0308030.1"/>
    </source>
</evidence>
<sequence>MTIRPANSRSNHANGPESNAPDSRLPYPNSSADALNVARQQGDAFVSTLFGLASRQRPGHATTRQARGGRTVSTQPNFLYEPTLASTSNNPVADAQNQNVEFLESLYQVYQDQTRMNNMTSWLTPTRAPTPHTNYPVNFEQQMGTGGRTGGTQSSRPSEHTFVNSGDNPVAPGRNQQLEFLNSLSQSTLDQTPRNNAANHSNHSPDPTGQMDPERRP</sequence>
<feature type="compositionally biased region" description="Polar residues" evidence="1">
    <location>
        <begin position="153"/>
        <end position="167"/>
    </location>
</feature>
<comment type="caution">
    <text evidence="2">The sequence shown here is derived from an EMBL/GenBank/DDBJ whole genome shotgun (WGS) entry which is preliminary data.</text>
</comment>
<accession>A0A6V7C0H1</accession>
<dbReference type="EMBL" id="CAJDKC010000003">
    <property type="protein sequence ID" value="CAD0308036.1"/>
    <property type="molecule type" value="Genomic_DNA"/>
</dbReference>
<feature type="compositionally biased region" description="Polar residues" evidence="1">
    <location>
        <begin position="131"/>
        <end position="143"/>
    </location>
</feature>
<feature type="compositionally biased region" description="Polar residues" evidence="1">
    <location>
        <begin position="174"/>
        <end position="207"/>
    </location>
</feature>
<name>A0A6V7C0H1_9XANT</name>